<keyword evidence="11" id="KW-1185">Reference proteome</keyword>
<evidence type="ECO:0000256" key="6">
    <source>
        <dbReference type="ARBA" id="ARBA00023242"/>
    </source>
</evidence>
<keyword evidence="6" id="KW-0539">Nucleus</keyword>
<feature type="compositionally biased region" description="Low complexity" evidence="7">
    <location>
        <begin position="46"/>
        <end position="61"/>
    </location>
</feature>
<dbReference type="SMART" id="SM01142">
    <property type="entry name" value="DSHCT"/>
    <property type="match status" value="1"/>
</dbReference>
<dbReference type="Pfam" id="PF08148">
    <property type="entry name" value="DSHCT"/>
    <property type="match status" value="1"/>
</dbReference>
<feature type="region of interest" description="Disordered" evidence="7">
    <location>
        <begin position="722"/>
        <end position="774"/>
    </location>
</feature>
<dbReference type="Gene3D" id="3.40.50.300">
    <property type="entry name" value="P-loop containing nucleotide triphosphate hydrolases"/>
    <property type="match status" value="2"/>
</dbReference>
<accession>A0A9W6ZAB0</accession>
<dbReference type="PANTHER" id="PTHR12131">
    <property type="entry name" value="ATP-DEPENDENT RNA AND DNA HELICASE"/>
    <property type="match status" value="1"/>
</dbReference>
<dbReference type="PANTHER" id="PTHR12131:SF25">
    <property type="entry name" value="DEXH-BOX ATP-DEPENDENT RNA HELICASE DEXH9"/>
    <property type="match status" value="1"/>
</dbReference>
<feature type="compositionally biased region" description="Low complexity" evidence="7">
    <location>
        <begin position="747"/>
        <end position="756"/>
    </location>
</feature>
<comment type="subcellular location">
    <subcellularLocation>
        <location evidence="1">Nucleus</location>
    </subcellularLocation>
</comment>
<dbReference type="PIRSF" id="PIRSF005198">
    <property type="entry name" value="Antiviral_helicase_SKI2"/>
    <property type="match status" value="1"/>
</dbReference>
<feature type="domain" description="Helicase C-terminal" evidence="9">
    <location>
        <begin position="377"/>
        <end position="581"/>
    </location>
</feature>
<protein>
    <recommendedName>
        <fullName evidence="12">ATP-dependent RNA helicase DOB1</fullName>
    </recommendedName>
</protein>
<dbReference type="GO" id="GO:0005634">
    <property type="term" value="C:nucleus"/>
    <property type="evidence" value="ECO:0007669"/>
    <property type="project" value="UniProtKB-SubCell"/>
</dbReference>
<dbReference type="GO" id="GO:0000460">
    <property type="term" value="P:maturation of 5.8S rRNA"/>
    <property type="evidence" value="ECO:0007669"/>
    <property type="project" value="TreeGrafter"/>
</dbReference>
<dbReference type="GO" id="GO:0005524">
    <property type="term" value="F:ATP binding"/>
    <property type="evidence" value="ECO:0007669"/>
    <property type="project" value="UniProtKB-KW"/>
</dbReference>
<dbReference type="Gene3D" id="2.40.30.300">
    <property type="match status" value="1"/>
</dbReference>
<evidence type="ECO:0000256" key="1">
    <source>
        <dbReference type="ARBA" id="ARBA00004123"/>
    </source>
</evidence>
<dbReference type="InterPro" id="IPR001650">
    <property type="entry name" value="Helicase_C-like"/>
</dbReference>
<dbReference type="FunFam" id="3.40.50.300:FF:000083">
    <property type="entry name" value="ATP-dependent RNA helicase DOB1"/>
    <property type="match status" value="1"/>
</dbReference>
<dbReference type="InterPro" id="IPR050699">
    <property type="entry name" value="RNA-DNA_Helicase"/>
</dbReference>
<keyword evidence="4" id="KW-0347">Helicase</keyword>
<dbReference type="GO" id="GO:0003724">
    <property type="term" value="F:RNA helicase activity"/>
    <property type="evidence" value="ECO:0007669"/>
    <property type="project" value="InterPro"/>
</dbReference>
<evidence type="ECO:0000256" key="4">
    <source>
        <dbReference type="ARBA" id="ARBA00022806"/>
    </source>
</evidence>
<dbReference type="AlphaFoldDB" id="A0A9W6ZAB0"/>
<dbReference type="SUPFAM" id="SSF52540">
    <property type="entry name" value="P-loop containing nucleoside triphosphate hydrolases"/>
    <property type="match status" value="1"/>
</dbReference>
<evidence type="ECO:0000313" key="11">
    <source>
        <dbReference type="Proteomes" id="UP001165122"/>
    </source>
</evidence>
<feature type="compositionally biased region" description="Acidic residues" evidence="7">
    <location>
        <begin position="1"/>
        <end position="12"/>
    </location>
</feature>
<dbReference type="CDD" id="cd18795">
    <property type="entry name" value="SF2_C_Ski2"/>
    <property type="match status" value="1"/>
</dbReference>
<feature type="compositionally biased region" description="Polar residues" evidence="7">
    <location>
        <begin position="99"/>
        <end position="115"/>
    </location>
</feature>
<comment type="caution">
    <text evidence="10">The sequence shown here is derived from an EMBL/GenBank/DDBJ whole genome shotgun (WGS) entry which is preliminary data.</text>
</comment>
<dbReference type="InterPro" id="IPR025696">
    <property type="entry name" value="Beta-barrel_MTR4"/>
</dbReference>
<dbReference type="Pfam" id="PF00270">
    <property type="entry name" value="DEAD"/>
    <property type="match status" value="1"/>
</dbReference>
<dbReference type="GO" id="GO:0006401">
    <property type="term" value="P:RNA catabolic process"/>
    <property type="evidence" value="ECO:0007669"/>
    <property type="project" value="InterPro"/>
</dbReference>
<organism evidence="10 11">
    <name type="scientific">Triparma laevis f. longispina</name>
    <dbReference type="NCBI Taxonomy" id="1714387"/>
    <lineage>
        <taxon>Eukaryota</taxon>
        <taxon>Sar</taxon>
        <taxon>Stramenopiles</taxon>
        <taxon>Ochrophyta</taxon>
        <taxon>Bolidophyceae</taxon>
        <taxon>Parmales</taxon>
        <taxon>Triparmaceae</taxon>
        <taxon>Triparma</taxon>
    </lineage>
</organism>
<evidence type="ECO:0000256" key="5">
    <source>
        <dbReference type="ARBA" id="ARBA00022840"/>
    </source>
</evidence>
<proteinExistence type="predicted"/>
<feature type="domain" description="Helicase ATP-binding" evidence="8">
    <location>
        <begin position="143"/>
        <end position="299"/>
    </location>
</feature>
<dbReference type="InterPro" id="IPR027417">
    <property type="entry name" value="P-loop_NTPase"/>
</dbReference>
<evidence type="ECO:0000313" key="10">
    <source>
        <dbReference type="EMBL" id="GMH48601.1"/>
    </source>
</evidence>
<dbReference type="SMART" id="SM00490">
    <property type="entry name" value="HELICc"/>
    <property type="match status" value="1"/>
</dbReference>
<dbReference type="Gene3D" id="1.10.3380.30">
    <property type="match status" value="1"/>
</dbReference>
<dbReference type="Proteomes" id="UP001165122">
    <property type="component" value="Unassembled WGS sequence"/>
</dbReference>
<keyword evidence="2" id="KW-0547">Nucleotide-binding</keyword>
<dbReference type="PROSITE" id="PS51192">
    <property type="entry name" value="HELICASE_ATP_BIND_1"/>
    <property type="match status" value="1"/>
</dbReference>
<name>A0A9W6ZAB0_9STRA</name>
<evidence type="ECO:0000256" key="3">
    <source>
        <dbReference type="ARBA" id="ARBA00022801"/>
    </source>
</evidence>
<dbReference type="InterPro" id="IPR016438">
    <property type="entry name" value="SKI2-like"/>
</dbReference>
<sequence length="1100" mass="123420">MSDLDDMFDAFDEPSPAPPSTAAKRKAPPTDTTAEGKAQRNSILKSASSLIDESSSSSRPVLPRPPLHPSSQNQASSSSTTTTKINTKVSTGTADDKSINSFTALPPNYNQNDNDPTSSSPTPPSEPAKTYPFTLDPFQREAISYIEKNESVLVAAHTSAGKTAVAEYAVAKALKQKSRVIYTSPIKALSNQKYRDLQEEFTDVGLMTGDITINPTATALVMTTEILRSMLYRGSEMMREVAWVIYDEVHYMRDKERGVVWEESIILLPHKVRFVFLSATIPNSRQFVGWIAKIHNQPCHVVYTNYRPVPLQHYIFPAGGEGLHLVVDEKGTFREDNFQRAMSSLQNVETQIATNMLTSGQKGSKKKKGGKKDQKSDLYRIVKLVMERGLNPVIVFSFSKKECEKYALDLNKEDYNDETEKDLVNQVYVNAIDSLSDDDKKLPQVEALLPLLKRGIGIHHGGLLPILKEIVEILFSEGLIKCLFATETFSIGINMPAKTVIFTSTRKWDGTSNRWVTSGEYIQMSGRAGRRGKDDRGIVIQMMDEKMEPAVCKGILYGDPDPLNSSYHISYNMLLNMMRVEDVDPEFLIRASFHQYQQESEAPALDAQAEEYENKASEVHVTDSALTGEYFGMKQQLKHIQTKIKSIVREPDNIIPFLQPGRLVRIIEKPGDDDDVDFTPHFWDWAAVIAYRKKLGTDAGGDAGRLAKENAEPMHTIDVLVKCEPDPDDSPDDPLGWKTNDKSVPFQEDQAQQQQQKPKKRAKGAKDEKKKPTFKVRTLTLSSIEEISAVRIFMPEDSHPKQARQSVGKSIKEVAKRFQKDPQGMPMLDPINDMKIKSSEFEKSLEKVEKLTKELQQHAISKLASEERSIRLEAYETKSTLLESGRLMRKQSKEAQQMVMKDELRRMKRVLKFMGHVDASDVIQLKGRTACEINTANELVATELTFGGIFAEFSVEQTVALLSCFTFDEKGRGDETNPGAGLRPVLAAPFNKLLDAARTVAKANKQCKIECEEDEFLQQFNPGLMEAVYAWCKGAKFIDVQKLTDTYEGTTIRTLRRLEELVRQLASASGAVGNTEMKETFEKGSELIKRDIVFCNSLYL</sequence>
<evidence type="ECO:0008006" key="12">
    <source>
        <dbReference type="Google" id="ProtNLM"/>
    </source>
</evidence>
<evidence type="ECO:0000259" key="9">
    <source>
        <dbReference type="PROSITE" id="PS51194"/>
    </source>
</evidence>
<gene>
    <name evidence="10" type="ORF">TrLO_g3469</name>
</gene>
<dbReference type="GO" id="GO:0003723">
    <property type="term" value="F:RNA binding"/>
    <property type="evidence" value="ECO:0007669"/>
    <property type="project" value="InterPro"/>
</dbReference>
<dbReference type="FunFam" id="3.40.50.300:FF:000141">
    <property type="entry name" value="ATP-dependent RNA helicase DOB1"/>
    <property type="match status" value="1"/>
</dbReference>
<evidence type="ECO:0000256" key="7">
    <source>
        <dbReference type="SAM" id="MobiDB-lite"/>
    </source>
</evidence>
<dbReference type="InterPro" id="IPR012961">
    <property type="entry name" value="Ski2/MTR4_C"/>
</dbReference>
<keyword evidence="5" id="KW-0067">ATP-binding</keyword>
<dbReference type="PROSITE" id="PS51194">
    <property type="entry name" value="HELICASE_CTER"/>
    <property type="match status" value="1"/>
</dbReference>
<evidence type="ECO:0000259" key="8">
    <source>
        <dbReference type="PROSITE" id="PS51192"/>
    </source>
</evidence>
<evidence type="ECO:0000256" key="2">
    <source>
        <dbReference type="ARBA" id="ARBA00022741"/>
    </source>
</evidence>
<dbReference type="EMBL" id="BRXW01000368">
    <property type="protein sequence ID" value="GMH48601.1"/>
    <property type="molecule type" value="Genomic_DNA"/>
</dbReference>
<dbReference type="InterPro" id="IPR048392">
    <property type="entry name" value="MTR4-like_stalk"/>
</dbReference>
<dbReference type="Pfam" id="PF21408">
    <property type="entry name" value="MTR4-like_stalk"/>
    <property type="match status" value="1"/>
</dbReference>
<dbReference type="InterPro" id="IPR011545">
    <property type="entry name" value="DEAD/DEAH_box_helicase_dom"/>
</dbReference>
<dbReference type="GO" id="GO:0016787">
    <property type="term" value="F:hydrolase activity"/>
    <property type="evidence" value="ECO:0007669"/>
    <property type="project" value="UniProtKB-KW"/>
</dbReference>
<dbReference type="CDD" id="cd18024">
    <property type="entry name" value="DEXHc_Mtr4-like"/>
    <property type="match status" value="1"/>
</dbReference>
<feature type="region of interest" description="Disordered" evidence="7">
    <location>
        <begin position="1"/>
        <end position="131"/>
    </location>
</feature>
<dbReference type="OrthoDB" id="64767at2759"/>
<dbReference type="InterPro" id="IPR014001">
    <property type="entry name" value="Helicase_ATP-bd"/>
</dbReference>
<dbReference type="SMART" id="SM00487">
    <property type="entry name" value="DEXDc"/>
    <property type="match status" value="1"/>
</dbReference>
<reference evidence="11" key="1">
    <citation type="journal article" date="2023" name="Commun. Biol.">
        <title>Genome analysis of Parmales, the sister group of diatoms, reveals the evolutionary specialization of diatoms from phago-mixotrophs to photoautotrophs.</title>
        <authorList>
            <person name="Ban H."/>
            <person name="Sato S."/>
            <person name="Yoshikawa S."/>
            <person name="Yamada K."/>
            <person name="Nakamura Y."/>
            <person name="Ichinomiya M."/>
            <person name="Sato N."/>
            <person name="Blanc-Mathieu R."/>
            <person name="Endo H."/>
            <person name="Kuwata A."/>
            <person name="Ogata H."/>
        </authorList>
    </citation>
    <scope>NUCLEOTIDE SEQUENCE [LARGE SCALE GENOMIC DNA]</scope>
    <source>
        <strain evidence="11">NIES 3700</strain>
    </source>
</reference>
<keyword evidence="3" id="KW-0378">Hydrolase</keyword>
<dbReference type="Pfam" id="PF00271">
    <property type="entry name" value="Helicase_C"/>
    <property type="match status" value="1"/>
</dbReference>
<dbReference type="Pfam" id="PF13234">
    <property type="entry name" value="MTR4_beta-barrel"/>
    <property type="match status" value="1"/>
</dbReference>
<feature type="compositionally biased region" description="Low complexity" evidence="7">
    <location>
        <begin position="69"/>
        <end position="93"/>
    </location>
</feature>